<accession>A0ABM0RZT9</accession>
<evidence type="ECO:0000256" key="3">
    <source>
        <dbReference type="ARBA" id="ARBA00023180"/>
    </source>
</evidence>
<keyword evidence="2" id="KW-1015">Disulfide bond</keyword>
<dbReference type="InterPro" id="IPR001304">
    <property type="entry name" value="C-type_lectin-like"/>
</dbReference>
<dbReference type="Gene3D" id="3.10.100.10">
    <property type="entry name" value="Mannose-Binding Protein A, subunit A"/>
    <property type="match status" value="1"/>
</dbReference>
<evidence type="ECO:0000313" key="7">
    <source>
        <dbReference type="RefSeq" id="XP_008586130.1"/>
    </source>
</evidence>
<dbReference type="Proteomes" id="UP000694923">
    <property type="component" value="Unplaced"/>
</dbReference>
<keyword evidence="4" id="KW-1133">Transmembrane helix</keyword>
<proteinExistence type="predicted"/>
<dbReference type="GeneID" id="103603399"/>
<keyword evidence="3" id="KW-0325">Glycoprotein</keyword>
<protein>
    <submittedName>
        <fullName evidence="7">C-type lectin domain family 12 member B-like</fullName>
    </submittedName>
</protein>
<keyword evidence="6" id="KW-1185">Reference proteome</keyword>
<dbReference type="InterPro" id="IPR052309">
    <property type="entry name" value="C-type_Lectin_Domain_Fam1"/>
</dbReference>
<evidence type="ECO:0000313" key="6">
    <source>
        <dbReference type="Proteomes" id="UP000694923"/>
    </source>
</evidence>
<feature type="domain" description="C-type lectin" evidence="5">
    <location>
        <begin position="175"/>
        <end position="248"/>
    </location>
</feature>
<keyword evidence="1" id="KW-0430">Lectin</keyword>
<dbReference type="PROSITE" id="PS50041">
    <property type="entry name" value="C_TYPE_LECTIN_2"/>
    <property type="match status" value="1"/>
</dbReference>
<dbReference type="RefSeq" id="XP_008586130.1">
    <property type="nucleotide sequence ID" value="XM_008587908.1"/>
</dbReference>
<dbReference type="PANTHER" id="PTHR46490">
    <property type="entry name" value="C-TYPE LECTIN DOMAIN FAMILY 12 MEMBER A-RELATED"/>
    <property type="match status" value="1"/>
</dbReference>
<dbReference type="InterPro" id="IPR016187">
    <property type="entry name" value="CTDL_fold"/>
</dbReference>
<gene>
    <name evidence="7" type="primary">LOC103603399</name>
</gene>
<dbReference type="PANTHER" id="PTHR46490:SF3">
    <property type="entry name" value="C-TYPE LECTIN DOMAIN-CONTAINING PROTEIN"/>
    <property type="match status" value="1"/>
</dbReference>
<evidence type="ECO:0000256" key="2">
    <source>
        <dbReference type="ARBA" id="ARBA00023157"/>
    </source>
</evidence>
<feature type="transmembrane region" description="Helical" evidence="4">
    <location>
        <begin position="67"/>
        <end position="96"/>
    </location>
</feature>
<dbReference type="InterPro" id="IPR016186">
    <property type="entry name" value="C-type_lectin-like/link_sf"/>
</dbReference>
<name>A0ABM0RZT9_GALVR</name>
<reference evidence="7" key="1">
    <citation type="submission" date="2025-08" db="UniProtKB">
        <authorList>
            <consortium name="RefSeq"/>
        </authorList>
    </citation>
    <scope>IDENTIFICATION</scope>
</reference>
<evidence type="ECO:0000259" key="5">
    <source>
        <dbReference type="PROSITE" id="PS50041"/>
    </source>
</evidence>
<evidence type="ECO:0000256" key="4">
    <source>
        <dbReference type="SAM" id="Phobius"/>
    </source>
</evidence>
<dbReference type="SUPFAM" id="SSF56436">
    <property type="entry name" value="C-type lectin-like"/>
    <property type="match status" value="1"/>
</dbReference>
<keyword evidence="4" id="KW-0812">Transmembrane</keyword>
<sequence>MEPGGGGEAYLLYRETAALQEITEQTETVLMVHLEPALDLPPLPPPPEDERGPIPESTNVNASSFSFSLYGIIPVTLGVFSLLLLMLCGFFAYQYFQSVQASENKMKSFNQLTESFQNKAEKFLLVQKTLDQNKETLEWLRKQNVYLMEDLQELKARQGNFVNRHGSPLNHWVQYENHSYHQTMEVFSWLNCSHLCVSLNATFLKTERSILIIKLKLLLVSHTWIGISYKEEDNAWQWEDGSSDSPGP</sequence>
<keyword evidence="4" id="KW-0472">Membrane</keyword>
<organism evidence="6 7">
    <name type="scientific">Galeopterus variegatus</name>
    <name type="common">Malayan flying lemur</name>
    <name type="synonym">Cynocephalus variegatus</name>
    <dbReference type="NCBI Taxonomy" id="482537"/>
    <lineage>
        <taxon>Eukaryota</taxon>
        <taxon>Metazoa</taxon>
        <taxon>Chordata</taxon>
        <taxon>Craniata</taxon>
        <taxon>Vertebrata</taxon>
        <taxon>Euteleostomi</taxon>
        <taxon>Mammalia</taxon>
        <taxon>Eutheria</taxon>
        <taxon>Euarchontoglires</taxon>
        <taxon>Dermoptera</taxon>
        <taxon>Cynocephalidae</taxon>
        <taxon>Galeopterus</taxon>
    </lineage>
</organism>
<evidence type="ECO:0000256" key="1">
    <source>
        <dbReference type="ARBA" id="ARBA00022734"/>
    </source>
</evidence>